<dbReference type="InterPro" id="IPR001173">
    <property type="entry name" value="Glyco_trans_2-like"/>
</dbReference>
<dbReference type="Proteomes" id="UP000307943">
    <property type="component" value="Unassembled WGS sequence"/>
</dbReference>
<keyword evidence="2" id="KW-0808">Transferase</keyword>
<comment type="caution">
    <text evidence="2">The sequence shown here is derived from an EMBL/GenBank/DDBJ whole genome shotgun (WGS) entry which is preliminary data.</text>
</comment>
<evidence type="ECO:0000259" key="1">
    <source>
        <dbReference type="Pfam" id="PF00535"/>
    </source>
</evidence>
<organism evidence="2 3">
    <name type="scientific">Paenibacillus hemerocallicola</name>
    <dbReference type="NCBI Taxonomy" id="1172614"/>
    <lineage>
        <taxon>Bacteria</taxon>
        <taxon>Bacillati</taxon>
        <taxon>Bacillota</taxon>
        <taxon>Bacilli</taxon>
        <taxon>Bacillales</taxon>
        <taxon>Paenibacillaceae</taxon>
        <taxon>Paenibacillus</taxon>
    </lineage>
</organism>
<name>A0A5C4TC81_9BACL</name>
<accession>A0A5C4TC81</accession>
<dbReference type="SUPFAM" id="SSF53448">
    <property type="entry name" value="Nucleotide-diphospho-sugar transferases"/>
    <property type="match status" value="1"/>
</dbReference>
<proteinExistence type="predicted"/>
<keyword evidence="3" id="KW-1185">Reference proteome</keyword>
<protein>
    <submittedName>
        <fullName evidence="2">Glycosyltransferase family 2 protein</fullName>
    </submittedName>
</protein>
<reference evidence="2 3" key="1">
    <citation type="submission" date="2019-05" db="EMBL/GenBank/DDBJ databases">
        <title>We sequenced the genome of Paenibacillus hemerocallicola KCTC 33185 for further insight into its adaptation and study the phylogeny of Paenibacillus.</title>
        <authorList>
            <person name="Narsing Rao M.P."/>
        </authorList>
    </citation>
    <scope>NUCLEOTIDE SEQUENCE [LARGE SCALE GENOMIC DNA]</scope>
    <source>
        <strain evidence="2 3">KCTC 33185</strain>
    </source>
</reference>
<evidence type="ECO:0000313" key="2">
    <source>
        <dbReference type="EMBL" id="TNJ66206.1"/>
    </source>
</evidence>
<dbReference type="PANTHER" id="PTHR43179">
    <property type="entry name" value="RHAMNOSYLTRANSFERASE WBBL"/>
    <property type="match status" value="1"/>
</dbReference>
<gene>
    <name evidence="2" type="ORF">FE784_11055</name>
</gene>
<dbReference type="OrthoDB" id="8936324at2"/>
<feature type="domain" description="Glycosyltransferase 2-like" evidence="1">
    <location>
        <begin position="5"/>
        <end position="172"/>
    </location>
</feature>
<dbReference type="PANTHER" id="PTHR43179:SF7">
    <property type="entry name" value="RHAMNOSYLTRANSFERASE WBBL"/>
    <property type="match status" value="1"/>
</dbReference>
<dbReference type="Pfam" id="PF00535">
    <property type="entry name" value="Glycos_transf_2"/>
    <property type="match status" value="1"/>
</dbReference>
<dbReference type="EMBL" id="VDCQ01000012">
    <property type="protein sequence ID" value="TNJ66206.1"/>
    <property type="molecule type" value="Genomic_DNA"/>
</dbReference>
<dbReference type="InterPro" id="IPR029044">
    <property type="entry name" value="Nucleotide-diphossugar_trans"/>
</dbReference>
<dbReference type="GO" id="GO:0016740">
    <property type="term" value="F:transferase activity"/>
    <property type="evidence" value="ECO:0007669"/>
    <property type="project" value="UniProtKB-KW"/>
</dbReference>
<dbReference type="CDD" id="cd04186">
    <property type="entry name" value="GT_2_like_c"/>
    <property type="match status" value="1"/>
</dbReference>
<sequence>MPLTSIVILTRNGLDMTRRCVESIGRHTSRSYELIGVDNGSTDGTVEYWESLPNIKLIRNKDNIGFAAGNNQGMTVAAGDTIVLLNNDTVVTPGWLDCMLERLELDPTIGIIGPVSNNVAPIQRVAEVGYHTLSELDTFALQHHAKNRGAGFYAHRLIGFCMLFRQSLLDRIGGLDERFYPGNYEDDDFSIRTRISGKRLWVATDVFIHHEGQGTYRANKENYYMHSIFNAEQFRKKWNVGLSAFEIDRIGYNPSDIVYRETTFLPELHYVPFSRQRNTEWTAGGNP</sequence>
<evidence type="ECO:0000313" key="3">
    <source>
        <dbReference type="Proteomes" id="UP000307943"/>
    </source>
</evidence>
<dbReference type="Gene3D" id="3.90.550.10">
    <property type="entry name" value="Spore Coat Polysaccharide Biosynthesis Protein SpsA, Chain A"/>
    <property type="match status" value="1"/>
</dbReference>
<dbReference type="RefSeq" id="WP_139602258.1">
    <property type="nucleotide sequence ID" value="NZ_VDCQ01000012.1"/>
</dbReference>
<dbReference type="AlphaFoldDB" id="A0A5C4TC81"/>